<accession>A0AAD9FYE3</accession>
<proteinExistence type="predicted"/>
<dbReference type="AlphaFoldDB" id="A0AAD9FYE3"/>
<dbReference type="Proteomes" id="UP001259832">
    <property type="component" value="Unassembled WGS sequence"/>
</dbReference>
<dbReference type="EMBL" id="JASMQC010000063">
    <property type="protein sequence ID" value="KAK1928549.1"/>
    <property type="molecule type" value="Genomic_DNA"/>
</dbReference>
<keyword evidence="2" id="KW-1185">Reference proteome</keyword>
<organism evidence="1 2">
    <name type="scientific">Phytophthora citrophthora</name>
    <dbReference type="NCBI Taxonomy" id="4793"/>
    <lineage>
        <taxon>Eukaryota</taxon>
        <taxon>Sar</taxon>
        <taxon>Stramenopiles</taxon>
        <taxon>Oomycota</taxon>
        <taxon>Peronosporomycetes</taxon>
        <taxon>Peronosporales</taxon>
        <taxon>Peronosporaceae</taxon>
        <taxon>Phytophthora</taxon>
    </lineage>
</organism>
<protein>
    <submittedName>
        <fullName evidence="1">Uncharacterized protein</fullName>
    </submittedName>
</protein>
<name>A0AAD9FYE3_9STRA</name>
<sequence length="68" mass="7760">MDQGQDRPVGLYLFGISEKYYNQLAKMWVAQMTILQYVMESILETLEKSVNLTQTMGLFVAPRSPKGT</sequence>
<reference evidence="1" key="1">
    <citation type="submission" date="2023-08" db="EMBL/GenBank/DDBJ databases">
        <title>Reference Genome Resource for the Citrus Pathogen Phytophthora citrophthora.</title>
        <authorList>
            <person name="Moller H."/>
            <person name="Coetzee B."/>
            <person name="Rose L.J."/>
            <person name="Van Niekerk J.M."/>
        </authorList>
    </citation>
    <scope>NUCLEOTIDE SEQUENCE</scope>
    <source>
        <strain evidence="1">STE-U-9442</strain>
    </source>
</reference>
<gene>
    <name evidence="1" type="ORF">P3T76_015966</name>
</gene>
<evidence type="ECO:0000313" key="1">
    <source>
        <dbReference type="EMBL" id="KAK1928549.1"/>
    </source>
</evidence>
<evidence type="ECO:0000313" key="2">
    <source>
        <dbReference type="Proteomes" id="UP001259832"/>
    </source>
</evidence>
<comment type="caution">
    <text evidence="1">The sequence shown here is derived from an EMBL/GenBank/DDBJ whole genome shotgun (WGS) entry which is preliminary data.</text>
</comment>